<gene>
    <name evidence="1" type="ORF">MES5069_170066</name>
</gene>
<reference evidence="1 2" key="1">
    <citation type="submission" date="2022-03" db="EMBL/GenBank/DDBJ databases">
        <authorList>
            <person name="Brunel B."/>
        </authorList>
    </citation>
    <scope>NUCLEOTIDE SEQUENCE [LARGE SCALE GENOMIC DNA]</scope>
    <source>
        <strain evidence="1">STM5069sample</strain>
    </source>
</reference>
<evidence type="ECO:0000313" key="2">
    <source>
        <dbReference type="Proteomes" id="UP001153050"/>
    </source>
</evidence>
<name>A0ABM9DMW8_9HYPH</name>
<evidence type="ECO:0000313" key="1">
    <source>
        <dbReference type="EMBL" id="CAH2397323.1"/>
    </source>
</evidence>
<accession>A0ABM9DMW8</accession>
<keyword evidence="2" id="KW-1185">Reference proteome</keyword>
<dbReference type="Proteomes" id="UP001153050">
    <property type="component" value="Unassembled WGS sequence"/>
</dbReference>
<proteinExistence type="predicted"/>
<dbReference type="EMBL" id="CAKXZT010000079">
    <property type="protein sequence ID" value="CAH2397323.1"/>
    <property type="molecule type" value="Genomic_DNA"/>
</dbReference>
<protein>
    <submittedName>
        <fullName evidence="1">Uncharacterized protein</fullName>
    </submittedName>
</protein>
<organism evidence="1 2">
    <name type="scientific">Mesorhizobium escarrei</name>
    <dbReference type="NCBI Taxonomy" id="666018"/>
    <lineage>
        <taxon>Bacteria</taxon>
        <taxon>Pseudomonadati</taxon>
        <taxon>Pseudomonadota</taxon>
        <taxon>Alphaproteobacteria</taxon>
        <taxon>Hyphomicrobiales</taxon>
        <taxon>Phyllobacteriaceae</taxon>
        <taxon>Mesorhizobium</taxon>
    </lineage>
</organism>
<comment type="caution">
    <text evidence="1">The sequence shown here is derived from an EMBL/GenBank/DDBJ whole genome shotgun (WGS) entry which is preliminary data.</text>
</comment>
<sequence>MLFYACRYRKTAAHPRVRPSGQAQGLTRGHAFARHALYAYGVFLFFRDAASPDDYIRGYDHDDPNDPRRLLPA</sequence>